<accession>A0A429JZY3</accession>
<sequence>MWKNIRVLCLLIILLIVAVQAWRDQNQDWNQPIVVVLHSINADGLQTTQSYIHQLQYSDFEKIKNYLEEWSQHYRGQSGKFVIRLGQPLQQRPPEVPQNANIFHVMWWSLKFRFYAWRHQQPEDKGASLKLYLNYYDPHYQKVLIHSTALEKGRIGSVNLFATKTQASQNQVVIVHELLHGFGAQDKYDLQTGQPLYPLGYAQPEKVPLYPQTDAEIMGGRTPLSEQSSKMPNGLHETIIGLPTAQEIGWVK</sequence>
<evidence type="ECO:0000313" key="1">
    <source>
        <dbReference type="EMBL" id="RSO57252.1"/>
    </source>
</evidence>
<reference evidence="1 2" key="1">
    <citation type="submission" date="2018-10" db="EMBL/GenBank/DDBJ databases">
        <title>GWAS and RNA-Seq identify cryptic mechanisms of antimicrobial resistance in Acinetobacter baumannii.</title>
        <authorList>
            <person name="Sahl J.W."/>
        </authorList>
    </citation>
    <scope>NUCLEOTIDE SEQUENCE [LARGE SCALE GENOMIC DNA]</scope>
    <source>
        <strain evidence="1 2">TG41018</strain>
    </source>
</reference>
<dbReference type="AlphaFoldDB" id="A0A429JZY3"/>
<evidence type="ECO:0000313" key="2">
    <source>
        <dbReference type="Proteomes" id="UP000276905"/>
    </source>
</evidence>
<dbReference type="Proteomes" id="UP000276905">
    <property type="component" value="Unassembled WGS sequence"/>
</dbReference>
<gene>
    <name evidence="1" type="ORF">EA756_10700</name>
</gene>
<comment type="caution">
    <text evidence="1">The sequence shown here is derived from an EMBL/GenBank/DDBJ whole genome shotgun (WGS) entry which is preliminary data.</text>
</comment>
<protein>
    <submittedName>
        <fullName evidence="1">Uncharacterized protein</fullName>
    </submittedName>
</protein>
<dbReference type="EMBL" id="RFES01000006">
    <property type="protein sequence ID" value="RSO57252.1"/>
    <property type="molecule type" value="Genomic_DNA"/>
</dbReference>
<dbReference type="RefSeq" id="WP_125699073.1">
    <property type="nucleotide sequence ID" value="NZ_CP053391.1"/>
</dbReference>
<proteinExistence type="predicted"/>
<name>A0A429JZY3_9GAMM</name>
<dbReference type="GeneID" id="60755398"/>
<organism evidence="1 2">
    <name type="scientific">Acinetobacter lactucae</name>
    <dbReference type="NCBI Taxonomy" id="1785128"/>
    <lineage>
        <taxon>Bacteria</taxon>
        <taxon>Pseudomonadati</taxon>
        <taxon>Pseudomonadota</taxon>
        <taxon>Gammaproteobacteria</taxon>
        <taxon>Moraxellales</taxon>
        <taxon>Moraxellaceae</taxon>
        <taxon>Acinetobacter</taxon>
        <taxon>Acinetobacter calcoaceticus/baumannii complex</taxon>
    </lineage>
</organism>